<reference evidence="1" key="1">
    <citation type="submission" date="2019-06" db="EMBL/GenBank/DDBJ databases">
        <title>Complete genome sequence of Methylogaea oryzae strain JCM16910.</title>
        <authorList>
            <person name="Asakawa S."/>
        </authorList>
    </citation>
    <scope>NUCLEOTIDE SEQUENCE</scope>
    <source>
        <strain evidence="1">E10</strain>
    </source>
</reference>
<evidence type="ECO:0000313" key="2">
    <source>
        <dbReference type="Proteomes" id="UP000824988"/>
    </source>
</evidence>
<dbReference type="AlphaFoldDB" id="A0A8D4VQU7"/>
<sequence length="367" mass="40346">MPDASHNDAVLIFPAGMPRALEFLGQCRRQGRKALGASSLAYDPARQRYDRWLTLPYVTAADFDAALRRAVAEHGVTGIYTPHVVVWDYLNRRLADIAPGVALLNASPLDEELAAYRTALDAAPAFLSQPLPLASSLPAQPPQPEAEIAALLRHFAAIPGMCDLDKLKALYEIARRCPQGDVVEIGSWWGKSAFALLWLAQRYAIGKLLCVDPWENAQLLQHDADPLVDRLAADRLDADEALRIFQINLLPYSRNDCNYLRMGSLEAAAHYGRQPTVQTPGFGTTAYQGGIALLHIDGNHAYDSVKADIEAWSVHMADGGWIVVDDYRWPFGDGPRRAGDEFLQTHRATIRAAFVAGGALYLQRAAH</sequence>
<accession>A0A8D4VQU7</accession>
<protein>
    <recommendedName>
        <fullName evidence="3">Class I SAM-dependent methyltransferase</fullName>
    </recommendedName>
</protein>
<evidence type="ECO:0000313" key="1">
    <source>
        <dbReference type="EMBL" id="BBL71582.1"/>
    </source>
</evidence>
<dbReference type="EMBL" id="AP019782">
    <property type="protein sequence ID" value="BBL71582.1"/>
    <property type="molecule type" value="Genomic_DNA"/>
</dbReference>
<evidence type="ECO:0008006" key="3">
    <source>
        <dbReference type="Google" id="ProtNLM"/>
    </source>
</evidence>
<dbReference type="Proteomes" id="UP000824988">
    <property type="component" value="Chromosome"/>
</dbReference>
<dbReference type="RefSeq" id="WP_221047048.1">
    <property type="nucleotide sequence ID" value="NZ_AP019782.1"/>
</dbReference>
<name>A0A8D4VQU7_9GAMM</name>
<dbReference type="Pfam" id="PF13578">
    <property type="entry name" value="Methyltransf_24"/>
    <property type="match status" value="1"/>
</dbReference>
<gene>
    <name evidence="1" type="ORF">MoryE10_21880</name>
</gene>
<organism evidence="1 2">
    <name type="scientific">Methylogaea oryzae</name>
    <dbReference type="NCBI Taxonomy" id="1295382"/>
    <lineage>
        <taxon>Bacteria</taxon>
        <taxon>Pseudomonadati</taxon>
        <taxon>Pseudomonadota</taxon>
        <taxon>Gammaproteobacteria</taxon>
        <taxon>Methylococcales</taxon>
        <taxon>Methylococcaceae</taxon>
        <taxon>Methylogaea</taxon>
    </lineage>
</organism>
<dbReference type="KEGG" id="moz:MoryE10_21880"/>
<keyword evidence="2" id="KW-1185">Reference proteome</keyword>
<proteinExistence type="predicted"/>